<keyword evidence="2" id="KW-1003">Cell membrane</keyword>
<evidence type="ECO:0000256" key="4">
    <source>
        <dbReference type="ARBA" id="ARBA00022989"/>
    </source>
</evidence>
<evidence type="ECO:0000256" key="3">
    <source>
        <dbReference type="ARBA" id="ARBA00022692"/>
    </source>
</evidence>
<sequence length="483" mass="52134">MTVEMPQPDAEGPSDNLLSHIPLILWQRRWFLIIPLIACTLAGLAAAIFMPAKYRSSAVLLVESQELPPDLVGSPLNSVIDQRISKVRQQILSRPDLIELIQNNNLYPDERRTDPLSEVIEKMRAATTIAPVTADIQRNSRTGTSTIAFSLAFDYSDPVRAQLVAQDFVERLLKLDSTQTAQAAESTVDFLQDQASGLEEQLRTVQEQIEGIKARNGIALSSAGMAGAMMGGGSYETQIASLQRENAQLMAEARAGLSPDNDPAVVAAVQQLAAARAIYSDSHPDVKFAEQRVRETRAAAAQRVTTTARNSPAAAQIAANNASIAQLQGARATEQARANMAMSAQASAPLVMEQIAQLQARADGLRANYEKVSANLMAAKASAKMENEQRGERLTVIDPPVAPDKPTSPNRPLLIAGGIALGGMIGLALAMLVELLLRPIRGVAALQNLVGVAPLVVVPTFRDGEPKWHRYLFWRRKKSAHPA</sequence>
<dbReference type="GO" id="GO:0005886">
    <property type="term" value="C:plasma membrane"/>
    <property type="evidence" value="ECO:0007669"/>
    <property type="project" value="UniProtKB-SubCell"/>
</dbReference>
<feature type="coiled-coil region" evidence="6">
    <location>
        <begin position="181"/>
        <end position="215"/>
    </location>
</feature>
<evidence type="ECO:0000259" key="8">
    <source>
        <dbReference type="Pfam" id="PF02706"/>
    </source>
</evidence>
<evidence type="ECO:0000256" key="2">
    <source>
        <dbReference type="ARBA" id="ARBA00022475"/>
    </source>
</evidence>
<evidence type="ECO:0000256" key="1">
    <source>
        <dbReference type="ARBA" id="ARBA00004651"/>
    </source>
</evidence>
<keyword evidence="10" id="KW-1185">Reference proteome</keyword>
<protein>
    <submittedName>
        <fullName evidence="9">Uncharacterized protein involved in exopolysaccharide biosynthesis</fullName>
    </submittedName>
</protein>
<proteinExistence type="predicted"/>
<feature type="transmembrane region" description="Helical" evidence="7">
    <location>
        <begin position="413"/>
        <end position="437"/>
    </location>
</feature>
<evidence type="ECO:0000256" key="5">
    <source>
        <dbReference type="ARBA" id="ARBA00023136"/>
    </source>
</evidence>
<dbReference type="EMBL" id="FZOS01000018">
    <property type="protein sequence ID" value="SNS83699.1"/>
    <property type="molecule type" value="Genomic_DNA"/>
</dbReference>
<feature type="transmembrane region" description="Helical" evidence="7">
    <location>
        <begin position="30"/>
        <end position="50"/>
    </location>
</feature>
<dbReference type="InterPro" id="IPR050445">
    <property type="entry name" value="Bact_polysacc_biosynth/exp"/>
</dbReference>
<evidence type="ECO:0000256" key="7">
    <source>
        <dbReference type="SAM" id="Phobius"/>
    </source>
</evidence>
<keyword evidence="6" id="KW-0175">Coiled coil</keyword>
<name>A0A239HQU5_9SPHN</name>
<organism evidence="9 10">
    <name type="scientific">Edaphosphingomonas laterariae</name>
    <dbReference type="NCBI Taxonomy" id="861865"/>
    <lineage>
        <taxon>Bacteria</taxon>
        <taxon>Pseudomonadati</taxon>
        <taxon>Pseudomonadota</taxon>
        <taxon>Alphaproteobacteria</taxon>
        <taxon>Sphingomonadales</taxon>
        <taxon>Rhizorhabdaceae</taxon>
        <taxon>Edaphosphingomonas</taxon>
    </lineage>
</organism>
<evidence type="ECO:0000313" key="9">
    <source>
        <dbReference type="EMBL" id="SNS83699.1"/>
    </source>
</evidence>
<dbReference type="Pfam" id="PF02706">
    <property type="entry name" value="Wzz"/>
    <property type="match status" value="1"/>
</dbReference>
<dbReference type="RefSeq" id="WP_089220416.1">
    <property type="nucleotide sequence ID" value="NZ_FZOS01000018.1"/>
</dbReference>
<evidence type="ECO:0000313" key="10">
    <source>
        <dbReference type="Proteomes" id="UP000198281"/>
    </source>
</evidence>
<reference evidence="10" key="1">
    <citation type="submission" date="2017-06" db="EMBL/GenBank/DDBJ databases">
        <authorList>
            <person name="Varghese N."/>
            <person name="Submissions S."/>
        </authorList>
    </citation>
    <scope>NUCLEOTIDE SEQUENCE [LARGE SCALE GENOMIC DNA]</scope>
    <source>
        <strain evidence="10">LNB2</strain>
    </source>
</reference>
<keyword evidence="4 7" id="KW-1133">Transmembrane helix</keyword>
<accession>A0A239HQU5</accession>
<dbReference type="AlphaFoldDB" id="A0A239HQU5"/>
<dbReference type="PANTHER" id="PTHR32309">
    <property type="entry name" value="TYROSINE-PROTEIN KINASE"/>
    <property type="match status" value="1"/>
</dbReference>
<feature type="domain" description="Polysaccharide chain length determinant N-terminal" evidence="8">
    <location>
        <begin position="19"/>
        <end position="103"/>
    </location>
</feature>
<dbReference type="InterPro" id="IPR003856">
    <property type="entry name" value="LPS_length_determ_N"/>
</dbReference>
<comment type="subcellular location">
    <subcellularLocation>
        <location evidence="1">Cell membrane</location>
        <topology evidence="1">Multi-pass membrane protein</topology>
    </subcellularLocation>
</comment>
<dbReference type="Proteomes" id="UP000198281">
    <property type="component" value="Unassembled WGS sequence"/>
</dbReference>
<dbReference type="OrthoDB" id="7411292at2"/>
<keyword evidence="5 7" id="KW-0472">Membrane</keyword>
<gene>
    <name evidence="9" type="ORF">SAMN06295912_11873</name>
</gene>
<evidence type="ECO:0000256" key="6">
    <source>
        <dbReference type="SAM" id="Coils"/>
    </source>
</evidence>
<dbReference type="PANTHER" id="PTHR32309:SF31">
    <property type="entry name" value="CAPSULAR EXOPOLYSACCHARIDE FAMILY"/>
    <property type="match status" value="1"/>
</dbReference>
<keyword evidence="3 7" id="KW-0812">Transmembrane</keyword>